<comment type="caution">
    <text evidence="1">The sequence shown here is derived from an EMBL/GenBank/DDBJ whole genome shotgun (WGS) entry which is preliminary data.</text>
</comment>
<dbReference type="Proteomes" id="UP001244640">
    <property type="component" value="Unassembled WGS sequence"/>
</dbReference>
<sequence>MRFDQYQHLLNLDELILKVWLILNRLKVDWEGTELISFEIY</sequence>
<dbReference type="EMBL" id="JAUTBA010000001">
    <property type="protein sequence ID" value="MDQ1149274.1"/>
    <property type="molecule type" value="Genomic_DNA"/>
</dbReference>
<gene>
    <name evidence="1" type="ORF">QE382_001258</name>
</gene>
<protein>
    <submittedName>
        <fullName evidence="1">Uncharacterized protein</fullName>
    </submittedName>
</protein>
<keyword evidence="2" id="KW-1185">Reference proteome</keyword>
<name>A0ABU0U363_9SPHI</name>
<proteinExistence type="predicted"/>
<evidence type="ECO:0000313" key="2">
    <source>
        <dbReference type="Proteomes" id="UP001244640"/>
    </source>
</evidence>
<organism evidence="1 2">
    <name type="scientific">Sphingobacterium zeae</name>
    <dbReference type="NCBI Taxonomy" id="1776859"/>
    <lineage>
        <taxon>Bacteria</taxon>
        <taxon>Pseudomonadati</taxon>
        <taxon>Bacteroidota</taxon>
        <taxon>Sphingobacteriia</taxon>
        <taxon>Sphingobacteriales</taxon>
        <taxon>Sphingobacteriaceae</taxon>
        <taxon>Sphingobacterium</taxon>
    </lineage>
</organism>
<accession>A0ABU0U363</accession>
<reference evidence="1 2" key="1">
    <citation type="submission" date="2023-07" db="EMBL/GenBank/DDBJ databases">
        <title>Functional and genomic diversity of the sorghum phyllosphere microbiome.</title>
        <authorList>
            <person name="Shade A."/>
        </authorList>
    </citation>
    <scope>NUCLEOTIDE SEQUENCE [LARGE SCALE GENOMIC DNA]</scope>
    <source>
        <strain evidence="1 2">SORGH_AS_0892</strain>
    </source>
</reference>
<evidence type="ECO:0000313" key="1">
    <source>
        <dbReference type="EMBL" id="MDQ1149274.1"/>
    </source>
</evidence>